<keyword evidence="4" id="KW-1185">Reference proteome</keyword>
<dbReference type="InterPro" id="IPR012341">
    <property type="entry name" value="6hp_glycosidase-like_sf"/>
</dbReference>
<dbReference type="EMBL" id="JACJID010000005">
    <property type="protein sequence ID" value="MBA8929672.1"/>
    <property type="molecule type" value="Genomic_DNA"/>
</dbReference>
<dbReference type="Gene3D" id="1.50.10.10">
    <property type="match status" value="1"/>
</dbReference>
<dbReference type="RefSeq" id="WP_025361690.1">
    <property type="nucleotide sequence ID" value="NZ_BAAABQ010000089.1"/>
</dbReference>
<dbReference type="Proteomes" id="UP000517916">
    <property type="component" value="Unassembled WGS sequence"/>
</dbReference>
<evidence type="ECO:0000259" key="2">
    <source>
        <dbReference type="Pfam" id="PF19291"/>
    </source>
</evidence>
<evidence type="ECO:0000259" key="1">
    <source>
        <dbReference type="Pfam" id="PF00723"/>
    </source>
</evidence>
<dbReference type="PANTHER" id="PTHR31616:SF0">
    <property type="entry name" value="GLUCAN 1,4-ALPHA-GLUCOSIDASE"/>
    <property type="match status" value="1"/>
</dbReference>
<evidence type="ECO:0000313" key="3">
    <source>
        <dbReference type="EMBL" id="MBA8929672.1"/>
    </source>
</evidence>
<feature type="domain" description="GH15-like" evidence="1">
    <location>
        <begin position="231"/>
        <end position="598"/>
    </location>
</feature>
<dbReference type="InterPro" id="IPR045582">
    <property type="entry name" value="Trehalase-like_N"/>
</dbReference>
<accession>A0ABR6BRZ7</accession>
<dbReference type="PANTHER" id="PTHR31616">
    <property type="entry name" value="TREHALASE"/>
    <property type="match status" value="1"/>
</dbReference>
<gene>
    <name evidence="3" type="ORF">BC739_006890</name>
</gene>
<protein>
    <submittedName>
        <fullName evidence="3">Glucoamylase</fullName>
        <ecNumber evidence="3">3.2.1.3</ecNumber>
    </submittedName>
</protein>
<dbReference type="GO" id="GO:0004339">
    <property type="term" value="F:glucan 1,4-alpha-glucosidase activity"/>
    <property type="evidence" value="ECO:0007669"/>
    <property type="project" value="UniProtKB-EC"/>
</dbReference>
<dbReference type="InterPro" id="IPR008928">
    <property type="entry name" value="6-hairpin_glycosidase_sf"/>
</dbReference>
<keyword evidence="3" id="KW-0378">Hydrolase</keyword>
<proteinExistence type="predicted"/>
<dbReference type="Pfam" id="PF19291">
    <property type="entry name" value="TREH_N"/>
    <property type="match status" value="1"/>
</dbReference>
<evidence type="ECO:0000313" key="4">
    <source>
        <dbReference type="Proteomes" id="UP000517916"/>
    </source>
</evidence>
<dbReference type="InterPro" id="IPR011613">
    <property type="entry name" value="GH15-like"/>
</dbReference>
<feature type="domain" description="Trehalase-like N-terminal" evidence="2">
    <location>
        <begin position="10"/>
        <end position="216"/>
    </location>
</feature>
<sequence length="620" mass="69567">MAELDSGPGRIEDYALLSDLRSAALVGTDGSVDWLCLPRFDSPSCFSRLLGDDQSGRWLIAPTGEISSVRRQYRDTTLVLETEFQTVDGVVRLIDTMPPHEPDGTDETRLVRIIEGVSGEVEVRLRWVVRFAYGDSTPWVRRVKRDGDEHILAVAGPHAVVLRGDRLPYRVHHERAHEAVFTVAEGQRLSWVMEFTSTPDDPSPAVDPEAEVARSERFWRKWSGDIGYEGPHAELVHRSLATLKGLTYAPTGGIVAAPTTSLPEALGGERNWDYRYCWLRDATLTLLAFDNFGCSQEALAWRGWLLRAVAGDPADVQIMYAIDGQRHLLEWEVDWLPGYQGAKPVRVGNAAYRQLQLDVYGEVMDALHLARERGVAESAESWALQRGLLRHLESIWAMPDKGLWEVRGPDRFFTHSRVMIWVAFDRAVRAVEEDGLPGPVRRWRELRDAVHEEVLAKGWNEEVGAFTQYYGGTELDAATLLIPAVGFLPGTDERVRSTISAIEKELKHGDLVDRYSTGRGESEVDGLRGHEGSFLACSFWFVDALALSGRREEAEAMFERLLGLTNDVGLLAEEFDVDNQRFTGNFPQAFSHLALVNSAAVLYGGRHRRHERDRRNGVEA</sequence>
<keyword evidence="3" id="KW-0326">Glycosidase</keyword>
<reference evidence="3 4" key="1">
    <citation type="submission" date="2020-08" db="EMBL/GenBank/DDBJ databases">
        <title>Genomic Encyclopedia of Archaeal and Bacterial Type Strains, Phase II (KMG-II): from individual species to whole genera.</title>
        <authorList>
            <person name="Goeker M."/>
        </authorList>
    </citation>
    <scope>NUCLEOTIDE SEQUENCE [LARGE SCALE GENOMIC DNA]</scope>
    <source>
        <strain evidence="3 4">DSM 43850</strain>
    </source>
</reference>
<comment type="caution">
    <text evidence="3">The sequence shown here is derived from an EMBL/GenBank/DDBJ whole genome shotgun (WGS) entry which is preliminary data.</text>
</comment>
<organism evidence="3 4">
    <name type="scientific">Kutzneria viridogrisea</name>
    <dbReference type="NCBI Taxonomy" id="47990"/>
    <lineage>
        <taxon>Bacteria</taxon>
        <taxon>Bacillati</taxon>
        <taxon>Actinomycetota</taxon>
        <taxon>Actinomycetes</taxon>
        <taxon>Pseudonocardiales</taxon>
        <taxon>Pseudonocardiaceae</taxon>
        <taxon>Kutzneria</taxon>
    </lineage>
</organism>
<dbReference type="EC" id="3.2.1.3" evidence="3"/>
<dbReference type="SUPFAM" id="SSF48208">
    <property type="entry name" value="Six-hairpin glycosidases"/>
    <property type="match status" value="1"/>
</dbReference>
<dbReference type="Pfam" id="PF00723">
    <property type="entry name" value="Glyco_hydro_15"/>
    <property type="match status" value="1"/>
</dbReference>
<name>A0ABR6BRZ7_9PSEU</name>